<dbReference type="PANTHER" id="PTHR11102">
    <property type="entry name" value="SEL-1-LIKE PROTEIN"/>
    <property type="match status" value="1"/>
</dbReference>
<sequence length="581" mass="63208">MIRNTTAARQVMASHSVHSASQQQTRPDQVLFRARRRRAGTHAAFSNPTTITVRRYNTRPTVSTTRAPPSAAAAEIPLSLSSSSRAVAPPIRSTTAAPTARFSTTPTSHLSKKHTTKHAEKSTVIKVGSAAIEGDVIYRKEGGKIVPVTKDLTDQVEAPVSGLFSQFDDFKKPSSAPETLAPRSTNSQEVDLSTLTVADVFPPDNFITQLIQQKKLGVTLEETKDLIQTMVDILPLKEDDPKRIQTEKAFAAACKKKGLAVHELASWSLQYTRDGAPLALALFKIALEQGDISSKYSYGVLLYRGARGVPADPAKGRAIIQALAQPAGGPRYKGLPWAMSTLASIYAREDKNYEAARDLYLKAAQAGVLEARVALGRMYLNGELPQDLGMAKKYFQAAIQQSDDCAEAHFLLGALEMNQFTPEGKERTPNTKAAFQHYQKAASKGLAEAQYNVGQAYFTGLGVPKNDALAVEYWKMSGQQGFGLAQLSLGAYYFQDETPQAPSTEETVSEAEEKLSSSSSKAVKHVWDPSKKDLMQAQKWFTLASRRPGQLGKEGQRLKAQVDETIKRGGGAKGGRMCIIM</sequence>
<dbReference type="GO" id="GO:0036503">
    <property type="term" value="P:ERAD pathway"/>
    <property type="evidence" value="ECO:0007669"/>
    <property type="project" value="TreeGrafter"/>
</dbReference>
<reference evidence="3" key="1">
    <citation type="journal article" date="2020" name="Fungal Divers.">
        <title>Resolving the Mortierellaceae phylogeny through synthesis of multi-gene phylogenetics and phylogenomics.</title>
        <authorList>
            <person name="Vandepol N."/>
            <person name="Liber J."/>
            <person name="Desiro A."/>
            <person name="Na H."/>
            <person name="Kennedy M."/>
            <person name="Barry K."/>
            <person name="Grigoriev I.V."/>
            <person name="Miller A.N."/>
            <person name="O'Donnell K."/>
            <person name="Stajich J.E."/>
            <person name="Bonito G."/>
        </authorList>
    </citation>
    <scope>NUCLEOTIDE SEQUENCE</scope>
    <source>
        <strain evidence="3">NRRL 2591</strain>
    </source>
</reference>
<dbReference type="GO" id="GO:0005789">
    <property type="term" value="C:endoplasmic reticulum membrane"/>
    <property type="evidence" value="ECO:0007669"/>
    <property type="project" value="TreeGrafter"/>
</dbReference>
<evidence type="ECO:0000256" key="1">
    <source>
        <dbReference type="ARBA" id="ARBA00038101"/>
    </source>
</evidence>
<dbReference type="Gene3D" id="1.25.40.10">
    <property type="entry name" value="Tetratricopeptide repeat domain"/>
    <property type="match status" value="1"/>
</dbReference>
<protein>
    <recommendedName>
        <fullName evidence="6">HCP-like protein</fullName>
    </recommendedName>
</protein>
<evidence type="ECO:0000256" key="2">
    <source>
        <dbReference type="SAM" id="MobiDB-lite"/>
    </source>
</evidence>
<dbReference type="Proteomes" id="UP000723463">
    <property type="component" value="Unassembled WGS sequence"/>
</dbReference>
<proteinExistence type="inferred from homology"/>
<name>A0A9P6K8Z3_9FUNG</name>
<feature type="compositionally biased region" description="Low complexity" evidence="2">
    <location>
        <begin position="10"/>
        <end position="24"/>
    </location>
</feature>
<evidence type="ECO:0000313" key="5">
    <source>
        <dbReference type="Proteomes" id="UP000723463"/>
    </source>
</evidence>
<evidence type="ECO:0000313" key="3">
    <source>
        <dbReference type="EMBL" id="KAF9551971.1"/>
    </source>
</evidence>
<dbReference type="InterPro" id="IPR006597">
    <property type="entry name" value="Sel1-like"/>
</dbReference>
<dbReference type="SMART" id="SM00671">
    <property type="entry name" value="SEL1"/>
    <property type="match status" value="4"/>
</dbReference>
<dbReference type="InterPro" id="IPR050767">
    <property type="entry name" value="Sel1_AlgK"/>
</dbReference>
<organism evidence="3 5">
    <name type="scientific">Mortierella hygrophila</name>
    <dbReference type="NCBI Taxonomy" id="979708"/>
    <lineage>
        <taxon>Eukaryota</taxon>
        <taxon>Fungi</taxon>
        <taxon>Fungi incertae sedis</taxon>
        <taxon>Mucoromycota</taxon>
        <taxon>Mortierellomycotina</taxon>
        <taxon>Mortierellomycetes</taxon>
        <taxon>Mortierellales</taxon>
        <taxon>Mortierellaceae</taxon>
        <taxon>Mortierella</taxon>
    </lineage>
</organism>
<dbReference type="EMBL" id="JAAAXW010000001">
    <property type="protein sequence ID" value="KAF9551971.1"/>
    <property type="molecule type" value="Genomic_DNA"/>
</dbReference>
<accession>A0A9P6K8Z3</accession>
<gene>
    <name evidence="3" type="ORF">EC957_000044</name>
    <name evidence="4" type="ORF">EC957_000087</name>
</gene>
<keyword evidence="5" id="KW-1185">Reference proteome</keyword>
<dbReference type="EMBL" id="JAAAXW010000001">
    <property type="protein sequence ID" value="KAF9552014.1"/>
    <property type="molecule type" value="Genomic_DNA"/>
</dbReference>
<dbReference type="SUPFAM" id="SSF81901">
    <property type="entry name" value="HCP-like"/>
    <property type="match status" value="2"/>
</dbReference>
<evidence type="ECO:0000313" key="4">
    <source>
        <dbReference type="EMBL" id="KAF9552014.1"/>
    </source>
</evidence>
<feature type="region of interest" description="Disordered" evidence="2">
    <location>
        <begin position="87"/>
        <end position="119"/>
    </location>
</feature>
<evidence type="ECO:0008006" key="6">
    <source>
        <dbReference type="Google" id="ProtNLM"/>
    </source>
</evidence>
<dbReference type="Pfam" id="PF08238">
    <property type="entry name" value="Sel1"/>
    <property type="match status" value="6"/>
</dbReference>
<feature type="compositionally biased region" description="Polar residues" evidence="2">
    <location>
        <begin position="92"/>
        <end position="109"/>
    </location>
</feature>
<comment type="caution">
    <text evidence="3">The sequence shown here is derived from an EMBL/GenBank/DDBJ whole genome shotgun (WGS) entry which is preliminary data.</text>
</comment>
<dbReference type="PANTHER" id="PTHR11102:SF147">
    <property type="entry name" value="SEL1L ADAPTOR SUBUNIT OF ERAD E3 UBIQUITIN LIGASE"/>
    <property type="match status" value="1"/>
</dbReference>
<comment type="similarity">
    <text evidence="1">Belongs to the sel-1 family.</text>
</comment>
<dbReference type="AlphaFoldDB" id="A0A9P6K8Z3"/>
<dbReference type="InterPro" id="IPR011990">
    <property type="entry name" value="TPR-like_helical_dom_sf"/>
</dbReference>
<feature type="region of interest" description="Disordered" evidence="2">
    <location>
        <begin position="1"/>
        <end position="28"/>
    </location>
</feature>